<keyword evidence="1" id="KW-0472">Membrane</keyword>
<feature type="transmembrane region" description="Helical" evidence="1">
    <location>
        <begin position="45"/>
        <end position="66"/>
    </location>
</feature>
<name>A0ABS3RPF4_9ACTN</name>
<reference evidence="2 3" key="1">
    <citation type="submission" date="2021-03" db="EMBL/GenBank/DDBJ databases">
        <title>Actinomadura violae sp. nov., isolated from lichen in Thailand.</title>
        <authorList>
            <person name="Kanchanasin P."/>
            <person name="Saeng-In P."/>
            <person name="Phongsopitanun W."/>
            <person name="Yuki M."/>
            <person name="Kudo T."/>
            <person name="Ohkuma M."/>
            <person name="Tanasupawat S."/>
        </authorList>
    </citation>
    <scope>NUCLEOTIDE SEQUENCE [LARGE SCALE GENOMIC DNA]</scope>
    <source>
        <strain evidence="2 3">LCR2-06</strain>
    </source>
</reference>
<proteinExistence type="predicted"/>
<evidence type="ECO:0000313" key="2">
    <source>
        <dbReference type="EMBL" id="MBO2458632.1"/>
    </source>
</evidence>
<sequence length="191" mass="21147">MPNWRDRFAAAPLWVIALVSAAVVAAYFDAIALAGGEPARSLPRFSLAAGGISLLFTAIAAVNRWWVRRVAGRHPRDARVAMTAAFRTGRPPADPALDEPLLALIERRKADRARLRRWRPAVVGLLVVWCGLGLYLELLDWRPLVVLLVLLPSVLVPLQRRQRNRSRLLEKRIRARGSAGGRREEAGRGGS</sequence>
<evidence type="ECO:0000313" key="3">
    <source>
        <dbReference type="Proteomes" id="UP000680206"/>
    </source>
</evidence>
<evidence type="ECO:0000256" key="1">
    <source>
        <dbReference type="SAM" id="Phobius"/>
    </source>
</evidence>
<evidence type="ECO:0008006" key="4">
    <source>
        <dbReference type="Google" id="ProtNLM"/>
    </source>
</evidence>
<feature type="transmembrane region" description="Helical" evidence="1">
    <location>
        <begin position="141"/>
        <end position="158"/>
    </location>
</feature>
<comment type="caution">
    <text evidence="2">The sequence shown here is derived from an EMBL/GenBank/DDBJ whole genome shotgun (WGS) entry which is preliminary data.</text>
</comment>
<keyword evidence="1" id="KW-1133">Transmembrane helix</keyword>
<feature type="transmembrane region" description="Helical" evidence="1">
    <location>
        <begin position="118"/>
        <end position="135"/>
    </location>
</feature>
<keyword evidence="1" id="KW-0812">Transmembrane</keyword>
<dbReference type="EMBL" id="JAGEPF010000008">
    <property type="protein sequence ID" value="MBO2458632.1"/>
    <property type="molecule type" value="Genomic_DNA"/>
</dbReference>
<dbReference type="Proteomes" id="UP000680206">
    <property type="component" value="Unassembled WGS sequence"/>
</dbReference>
<organism evidence="2 3">
    <name type="scientific">Actinomadura violacea</name>
    <dbReference type="NCBI Taxonomy" id="2819934"/>
    <lineage>
        <taxon>Bacteria</taxon>
        <taxon>Bacillati</taxon>
        <taxon>Actinomycetota</taxon>
        <taxon>Actinomycetes</taxon>
        <taxon>Streptosporangiales</taxon>
        <taxon>Thermomonosporaceae</taxon>
        <taxon>Actinomadura</taxon>
    </lineage>
</organism>
<accession>A0ABS3RPF4</accession>
<gene>
    <name evidence="2" type="ORF">J4709_13725</name>
</gene>
<protein>
    <recommendedName>
        <fullName evidence="4">Integral membrane protein</fullName>
    </recommendedName>
</protein>
<dbReference type="RefSeq" id="WP_208240857.1">
    <property type="nucleotide sequence ID" value="NZ_JAGEPF010000008.1"/>
</dbReference>
<keyword evidence="3" id="KW-1185">Reference proteome</keyword>